<dbReference type="OrthoDB" id="415825at2759"/>
<reference evidence="6 7" key="1">
    <citation type="submission" date="2014-02" db="EMBL/GenBank/DDBJ databases">
        <title>The genome sequence of the entomopathogenic fungus Metarhizium robertsii ARSEF 2575.</title>
        <authorList>
            <person name="Giuliano Garisto Donzelli B."/>
            <person name="Roe B.A."/>
            <person name="Macmil S.L."/>
            <person name="Krasnoff S.B."/>
            <person name="Gibson D.M."/>
        </authorList>
    </citation>
    <scope>NUCLEOTIDE SEQUENCE [LARGE SCALE GENOMIC DNA]</scope>
    <source>
        <strain evidence="6 7">ARSEF 2575</strain>
    </source>
</reference>
<dbReference type="Gene3D" id="3.40.462.20">
    <property type="match status" value="1"/>
</dbReference>
<protein>
    <submittedName>
        <fullName evidence="6">FAD/FMN-binding dehydrogenase</fullName>
    </submittedName>
</protein>
<dbReference type="PANTHER" id="PTHR42973:SF17">
    <property type="entry name" value="OXIDASE, PUTATIVE (AFU_ORTHOLOGUE AFUA_6G14340)-RELATED"/>
    <property type="match status" value="1"/>
</dbReference>
<dbReference type="InterPro" id="IPR016166">
    <property type="entry name" value="FAD-bd_PCMH"/>
</dbReference>
<comment type="caution">
    <text evidence="6">The sequence shown here is derived from an EMBL/GenBank/DDBJ whole genome shotgun (WGS) entry which is preliminary data.</text>
</comment>
<dbReference type="Pfam" id="PF08031">
    <property type="entry name" value="BBE"/>
    <property type="match status" value="1"/>
</dbReference>
<dbReference type="InterPro" id="IPR006093">
    <property type="entry name" value="Oxy_OxRdtase_FAD_BS"/>
</dbReference>
<dbReference type="Gene3D" id="3.30.465.10">
    <property type="match status" value="1"/>
</dbReference>
<dbReference type="PANTHER" id="PTHR42973">
    <property type="entry name" value="BINDING OXIDOREDUCTASE, PUTATIVE (AFU_ORTHOLOGUE AFUA_1G17690)-RELATED"/>
    <property type="match status" value="1"/>
</dbReference>
<dbReference type="Proteomes" id="UP000030151">
    <property type="component" value="Unassembled WGS sequence"/>
</dbReference>
<dbReference type="InterPro" id="IPR016169">
    <property type="entry name" value="FAD-bd_PCMH_sub2"/>
</dbReference>
<dbReference type="SUPFAM" id="SSF56176">
    <property type="entry name" value="FAD-binding/transporter-associated domain-like"/>
    <property type="match status" value="1"/>
</dbReference>
<dbReference type="PROSITE" id="PS00862">
    <property type="entry name" value="OX2_COVAL_FAD"/>
    <property type="match status" value="1"/>
</dbReference>
<sequence length="477" mass="51350">MGNGHSTPLQQCLNTICHGRSGCVGYPSDPFYQLSWVKPYNLAIKVTPVAVIRPNTADEVAEAVKCAVQSKVHVQAKSGGHSYGNYGLGGQDGSLMIDMANFKHFTMDTTTWQATFGAGYRLGELDHQLHKHGGRAMAHGTCPGVGAGGHATIGGIGPSSRMWGTALDHVLSVQVVTADGHVRTASRDENADLFWALRGAGASFGIVTHFTVRTQPAPGHVVEYTYDFRFGSQHEMAPVYSAWQAVANDPDLDRRFSTLFIAQPLGAVVTGTFFGTRREYEASGIHDRMPAGGAATLRLTDWLGSLGHMAEKAALALSDLPTQFYGKSLALRREDALSPDAVARLFNYTGAADPGTPFWTVIFDSEGGAINDVPAGETAYPHRDKLFMYQSYVIGLPLSDKNRRFAEGIHDIIQRGAPGANTRYAGYVDRELGRAEAQRAYWGDKLPELGEIKARWDPGDVFHNPQSVAPADGVGGG</sequence>
<gene>
    <name evidence="6" type="ORF">X797_007096</name>
</gene>
<organism evidence="6 7">
    <name type="scientific">Metarhizium robertsii</name>
    <dbReference type="NCBI Taxonomy" id="568076"/>
    <lineage>
        <taxon>Eukaryota</taxon>
        <taxon>Fungi</taxon>
        <taxon>Dikarya</taxon>
        <taxon>Ascomycota</taxon>
        <taxon>Pezizomycotina</taxon>
        <taxon>Sordariomycetes</taxon>
        <taxon>Hypocreomycetidae</taxon>
        <taxon>Hypocreales</taxon>
        <taxon>Clavicipitaceae</taxon>
        <taxon>Metarhizium</taxon>
    </lineage>
</organism>
<evidence type="ECO:0000259" key="5">
    <source>
        <dbReference type="PROSITE" id="PS51387"/>
    </source>
</evidence>
<evidence type="ECO:0000256" key="3">
    <source>
        <dbReference type="ARBA" id="ARBA00022827"/>
    </source>
</evidence>
<dbReference type="EMBL" id="JELW01000017">
    <property type="protein sequence ID" value="EXU99629.1"/>
    <property type="molecule type" value="Genomic_DNA"/>
</dbReference>
<keyword evidence="3" id="KW-0274">FAD</keyword>
<evidence type="ECO:0000256" key="2">
    <source>
        <dbReference type="ARBA" id="ARBA00022630"/>
    </source>
</evidence>
<name>A0A0A1UT69_9HYPO</name>
<evidence type="ECO:0000313" key="7">
    <source>
        <dbReference type="Proteomes" id="UP000030151"/>
    </source>
</evidence>
<dbReference type="AlphaFoldDB" id="A0A0A1UT69"/>
<accession>A0A0A1UT69</accession>
<feature type="domain" description="FAD-binding PCMH-type" evidence="5">
    <location>
        <begin position="44"/>
        <end position="217"/>
    </location>
</feature>
<dbReference type="HOGENOM" id="CLU_018354_10_1_1"/>
<evidence type="ECO:0000313" key="6">
    <source>
        <dbReference type="EMBL" id="EXU99629.1"/>
    </source>
</evidence>
<dbReference type="eggNOG" id="ENOG502QVGN">
    <property type="taxonomic scope" value="Eukaryota"/>
</dbReference>
<dbReference type="InterPro" id="IPR012951">
    <property type="entry name" value="BBE"/>
</dbReference>
<keyword evidence="2" id="KW-0285">Flavoprotein</keyword>
<dbReference type="Pfam" id="PF01565">
    <property type="entry name" value="FAD_binding_4"/>
    <property type="match status" value="1"/>
</dbReference>
<comment type="similarity">
    <text evidence="1">Belongs to the oxygen-dependent FAD-linked oxidoreductase family.</text>
</comment>
<dbReference type="GO" id="GO:0071949">
    <property type="term" value="F:FAD binding"/>
    <property type="evidence" value="ECO:0007669"/>
    <property type="project" value="InterPro"/>
</dbReference>
<dbReference type="InterPro" id="IPR006094">
    <property type="entry name" value="Oxid_FAD_bind_N"/>
</dbReference>
<evidence type="ECO:0000256" key="4">
    <source>
        <dbReference type="ARBA" id="ARBA00023002"/>
    </source>
</evidence>
<evidence type="ECO:0000256" key="1">
    <source>
        <dbReference type="ARBA" id="ARBA00005466"/>
    </source>
</evidence>
<dbReference type="InterPro" id="IPR050416">
    <property type="entry name" value="FAD-linked_Oxidoreductase"/>
</dbReference>
<dbReference type="InterPro" id="IPR036318">
    <property type="entry name" value="FAD-bd_PCMH-like_sf"/>
</dbReference>
<dbReference type="GO" id="GO:0016491">
    <property type="term" value="F:oxidoreductase activity"/>
    <property type="evidence" value="ECO:0007669"/>
    <property type="project" value="UniProtKB-KW"/>
</dbReference>
<proteinExistence type="inferred from homology"/>
<keyword evidence="4" id="KW-0560">Oxidoreductase</keyword>
<dbReference type="PROSITE" id="PS51387">
    <property type="entry name" value="FAD_PCMH"/>
    <property type="match status" value="1"/>
</dbReference>